<gene>
    <name evidence="1" type="ORF">L6164_013492</name>
</gene>
<keyword evidence="2" id="KW-1185">Reference proteome</keyword>
<accession>A0ACB9NE79</accession>
<comment type="caution">
    <text evidence="1">The sequence shown here is derived from an EMBL/GenBank/DDBJ whole genome shotgun (WGS) entry which is preliminary data.</text>
</comment>
<sequence>MLWTNYMKKVLKSVPGQEKEYLSSDRADIDNNSDIPSEVLTTEFLNSLTTSGLPNHKIVLKIGVPIMLLRNIDQIQGLCNGTRLIITNLADHVIEAKIMSTNASGLKVYIPRMSLSPSQSPWPF</sequence>
<dbReference type="EMBL" id="CM039431">
    <property type="protein sequence ID" value="KAI4334782.1"/>
    <property type="molecule type" value="Genomic_DNA"/>
</dbReference>
<reference evidence="1 2" key="1">
    <citation type="journal article" date="2022" name="DNA Res.">
        <title>Chromosomal-level genome assembly of the orchid tree Bauhinia variegata (Leguminosae; Cercidoideae) supports the allotetraploid origin hypothesis of Bauhinia.</title>
        <authorList>
            <person name="Zhong Y."/>
            <person name="Chen Y."/>
            <person name="Zheng D."/>
            <person name="Pang J."/>
            <person name="Liu Y."/>
            <person name="Luo S."/>
            <person name="Meng S."/>
            <person name="Qian L."/>
            <person name="Wei D."/>
            <person name="Dai S."/>
            <person name="Zhou R."/>
        </authorList>
    </citation>
    <scope>NUCLEOTIDE SEQUENCE [LARGE SCALE GENOMIC DNA]</scope>
    <source>
        <strain evidence="1">BV-YZ2020</strain>
    </source>
</reference>
<proteinExistence type="predicted"/>
<protein>
    <submittedName>
        <fullName evidence="1">Uncharacterized protein</fullName>
    </submittedName>
</protein>
<organism evidence="1 2">
    <name type="scientific">Bauhinia variegata</name>
    <name type="common">Purple orchid tree</name>
    <name type="synonym">Phanera variegata</name>
    <dbReference type="NCBI Taxonomy" id="167791"/>
    <lineage>
        <taxon>Eukaryota</taxon>
        <taxon>Viridiplantae</taxon>
        <taxon>Streptophyta</taxon>
        <taxon>Embryophyta</taxon>
        <taxon>Tracheophyta</taxon>
        <taxon>Spermatophyta</taxon>
        <taxon>Magnoliopsida</taxon>
        <taxon>eudicotyledons</taxon>
        <taxon>Gunneridae</taxon>
        <taxon>Pentapetalae</taxon>
        <taxon>rosids</taxon>
        <taxon>fabids</taxon>
        <taxon>Fabales</taxon>
        <taxon>Fabaceae</taxon>
        <taxon>Cercidoideae</taxon>
        <taxon>Cercideae</taxon>
        <taxon>Bauhiniinae</taxon>
        <taxon>Bauhinia</taxon>
    </lineage>
</organism>
<dbReference type="Proteomes" id="UP000828941">
    <property type="component" value="Chromosome 6"/>
</dbReference>
<name>A0ACB9NE79_BAUVA</name>
<evidence type="ECO:0000313" key="2">
    <source>
        <dbReference type="Proteomes" id="UP000828941"/>
    </source>
</evidence>
<evidence type="ECO:0000313" key="1">
    <source>
        <dbReference type="EMBL" id="KAI4334782.1"/>
    </source>
</evidence>